<dbReference type="OMA" id="CCETKGF"/>
<keyword evidence="3" id="KW-1015">Disulfide bond</keyword>
<name>A0A672J7L8_SALFA</name>
<feature type="signal peptide" evidence="6">
    <location>
        <begin position="1"/>
        <end position="21"/>
    </location>
</feature>
<evidence type="ECO:0000256" key="1">
    <source>
        <dbReference type="ARBA" id="ARBA00022723"/>
    </source>
</evidence>
<evidence type="ECO:0000256" key="3">
    <source>
        <dbReference type="ARBA" id="ARBA00023157"/>
    </source>
</evidence>
<dbReference type="PANTHER" id="PTHR19277">
    <property type="entry name" value="PENTRAXIN"/>
    <property type="match status" value="1"/>
</dbReference>
<dbReference type="PANTHER" id="PTHR19277:SF163">
    <property type="entry name" value="ADHESION G-PROTEIN COUPLED RECEPTOR D2-LIKE ISOFORM X1"/>
    <property type="match status" value="1"/>
</dbReference>
<dbReference type="GO" id="GO:0005576">
    <property type="term" value="C:extracellular region"/>
    <property type="evidence" value="ECO:0007669"/>
    <property type="project" value="UniProtKB-SubCell"/>
</dbReference>
<dbReference type="SMART" id="SM00159">
    <property type="entry name" value="PTX"/>
    <property type="match status" value="1"/>
</dbReference>
<feature type="domain" description="Pentraxin (PTX)" evidence="7">
    <location>
        <begin position="24"/>
        <end position="232"/>
    </location>
</feature>
<keyword evidence="9" id="KW-1185">Reference proteome</keyword>
<comment type="similarity">
    <text evidence="6">Belongs to the pentraxin family.</text>
</comment>
<dbReference type="Gene3D" id="2.60.120.200">
    <property type="match status" value="1"/>
</dbReference>
<comment type="subunit">
    <text evidence="6">Homopentamer. Pentaxin (or pentraxin) have a discoid arrangement of 5 non-covalently bound subunits.</text>
</comment>
<sequence>MPGVCHFNLFLLLFPCGVTKGASQTLVLDFAGHSHTKHACLLKKFPSMGSVTVCTQLRFDLNSSGFSTVFSYSIKSFINEFQLRANLTRGKRVQLTLLVHGIHGPYQEAFDHDDAWHSVCVSWSQNGGRWELFADGLEIHSGDGLNGTDILGADGNFIIGQEYKYFRGSFKNDRSFSGSITELHVWNRVLNSSEIAIMKKECSPVPSGRVFTWREEDMQIESAVPATPMFLL</sequence>
<dbReference type="PROSITE" id="PS51828">
    <property type="entry name" value="PTX_2"/>
    <property type="match status" value="1"/>
</dbReference>
<dbReference type="InterPro" id="IPR013320">
    <property type="entry name" value="ConA-like_dom_sf"/>
</dbReference>
<protein>
    <recommendedName>
        <fullName evidence="6">Pentraxin family member</fullName>
    </recommendedName>
</protein>
<dbReference type="Ensembl" id="ENSSFAT00005050919.1">
    <property type="protein sequence ID" value="ENSSFAP00005049294.1"/>
    <property type="gene ID" value="ENSSFAG00005023845.1"/>
</dbReference>
<evidence type="ECO:0000259" key="7">
    <source>
        <dbReference type="PROSITE" id="PS51828"/>
    </source>
</evidence>
<dbReference type="GO" id="GO:0046872">
    <property type="term" value="F:metal ion binding"/>
    <property type="evidence" value="ECO:0007669"/>
    <property type="project" value="UniProtKB-KW"/>
</dbReference>
<comment type="caution">
    <text evidence="5">Lacks conserved residue(s) required for the propagation of feature annotation.</text>
</comment>
<reference evidence="8" key="2">
    <citation type="submission" date="2025-08" db="UniProtKB">
        <authorList>
            <consortium name="Ensembl"/>
        </authorList>
    </citation>
    <scope>IDENTIFICATION</scope>
</reference>
<feature type="chain" id="PRO_5025718400" description="Pentraxin family member" evidence="6">
    <location>
        <begin position="22"/>
        <end position="232"/>
    </location>
</feature>
<comment type="subcellular location">
    <subcellularLocation>
        <location evidence="6">Secreted</location>
    </subcellularLocation>
</comment>
<organism evidence="8 9">
    <name type="scientific">Salarias fasciatus</name>
    <name type="common">Jewelled blenny</name>
    <name type="synonym">Blennius fasciatus</name>
    <dbReference type="NCBI Taxonomy" id="181472"/>
    <lineage>
        <taxon>Eukaryota</taxon>
        <taxon>Metazoa</taxon>
        <taxon>Chordata</taxon>
        <taxon>Craniata</taxon>
        <taxon>Vertebrata</taxon>
        <taxon>Euteleostomi</taxon>
        <taxon>Actinopterygii</taxon>
        <taxon>Neopterygii</taxon>
        <taxon>Teleostei</taxon>
        <taxon>Neoteleostei</taxon>
        <taxon>Acanthomorphata</taxon>
        <taxon>Ovalentaria</taxon>
        <taxon>Blenniimorphae</taxon>
        <taxon>Blenniiformes</taxon>
        <taxon>Blennioidei</taxon>
        <taxon>Blenniidae</taxon>
        <taxon>Salariinae</taxon>
        <taxon>Salarias</taxon>
    </lineage>
</organism>
<evidence type="ECO:0000256" key="5">
    <source>
        <dbReference type="PROSITE-ProRule" id="PRU01172"/>
    </source>
</evidence>
<dbReference type="Pfam" id="PF00354">
    <property type="entry name" value="Pentaxin"/>
    <property type="match status" value="1"/>
</dbReference>
<dbReference type="AlphaFoldDB" id="A0A672J7L8"/>
<evidence type="ECO:0000313" key="9">
    <source>
        <dbReference type="Proteomes" id="UP000472267"/>
    </source>
</evidence>
<dbReference type="PRINTS" id="PR00895">
    <property type="entry name" value="PENTAXIN"/>
</dbReference>
<comment type="cofactor">
    <cofactor evidence="6">
        <name>Ca(2+)</name>
        <dbReference type="ChEBI" id="CHEBI:29108"/>
    </cofactor>
    <text evidence="6">Binds 2 calcium ions per subunit.</text>
</comment>
<dbReference type="SUPFAM" id="SSF49899">
    <property type="entry name" value="Concanavalin A-like lectins/glucanases"/>
    <property type="match status" value="1"/>
</dbReference>
<dbReference type="InterPro" id="IPR051360">
    <property type="entry name" value="Neuronal_Pentraxin_Related"/>
</dbReference>
<dbReference type="InterPro" id="IPR001759">
    <property type="entry name" value="PTX_dom"/>
</dbReference>
<keyword evidence="2 6" id="KW-0106">Calcium</keyword>
<evidence type="ECO:0000256" key="2">
    <source>
        <dbReference type="ARBA" id="ARBA00022837"/>
    </source>
</evidence>
<keyword evidence="4" id="KW-0325">Glycoprotein</keyword>
<evidence type="ECO:0000313" key="8">
    <source>
        <dbReference type="Ensembl" id="ENSSFAP00005049294.1"/>
    </source>
</evidence>
<dbReference type="Proteomes" id="UP000472267">
    <property type="component" value="Chromosome 23"/>
</dbReference>
<proteinExistence type="inferred from homology"/>
<reference evidence="8" key="1">
    <citation type="submission" date="2019-06" db="EMBL/GenBank/DDBJ databases">
        <authorList>
            <consortium name="Wellcome Sanger Institute Data Sharing"/>
        </authorList>
    </citation>
    <scope>NUCLEOTIDE SEQUENCE [LARGE SCALE GENOMIC DNA]</scope>
</reference>
<evidence type="ECO:0000256" key="6">
    <source>
        <dbReference type="RuleBase" id="RU362112"/>
    </source>
</evidence>
<dbReference type="InParanoid" id="A0A672J7L8"/>
<keyword evidence="6" id="KW-0732">Signal</keyword>
<accession>A0A672J7L8</accession>
<keyword evidence="1 6" id="KW-0479">Metal-binding</keyword>
<evidence type="ECO:0000256" key="4">
    <source>
        <dbReference type="ARBA" id="ARBA00023180"/>
    </source>
</evidence>
<reference evidence="8" key="3">
    <citation type="submission" date="2025-09" db="UniProtKB">
        <authorList>
            <consortium name="Ensembl"/>
        </authorList>
    </citation>
    <scope>IDENTIFICATION</scope>
</reference>